<evidence type="ECO:0000313" key="1">
    <source>
        <dbReference type="EMBL" id="JAP06531.1"/>
    </source>
</evidence>
<sequence>HYSTSSDTQTWRKVKRVYPVRNEFKPNRFPSLELSSVINQQNREINGFKILWNPFRASRLQF</sequence>
<accession>A0A0V0GEV5</accession>
<reference evidence="1" key="1">
    <citation type="submission" date="2015-12" db="EMBL/GenBank/DDBJ databases">
        <title>Gene expression during late stages of embryo sac development: a critical building block for successful pollen-pistil interactions.</title>
        <authorList>
            <person name="Liu Y."/>
            <person name="Joly V."/>
            <person name="Sabar M."/>
            <person name="Matton D.P."/>
        </authorList>
    </citation>
    <scope>NUCLEOTIDE SEQUENCE</scope>
</reference>
<dbReference type="AlphaFoldDB" id="A0A0V0GEV5"/>
<organism evidence="1">
    <name type="scientific">Solanum chacoense</name>
    <name type="common">Chaco potato</name>
    <dbReference type="NCBI Taxonomy" id="4108"/>
    <lineage>
        <taxon>Eukaryota</taxon>
        <taxon>Viridiplantae</taxon>
        <taxon>Streptophyta</taxon>
        <taxon>Embryophyta</taxon>
        <taxon>Tracheophyta</taxon>
        <taxon>Spermatophyta</taxon>
        <taxon>Magnoliopsida</taxon>
        <taxon>eudicotyledons</taxon>
        <taxon>Gunneridae</taxon>
        <taxon>Pentapetalae</taxon>
        <taxon>asterids</taxon>
        <taxon>lamiids</taxon>
        <taxon>Solanales</taxon>
        <taxon>Solanaceae</taxon>
        <taxon>Solanoideae</taxon>
        <taxon>Solaneae</taxon>
        <taxon>Solanum</taxon>
    </lineage>
</organism>
<dbReference type="EMBL" id="GEDG01041001">
    <property type="protein sequence ID" value="JAP06531.1"/>
    <property type="molecule type" value="Transcribed_RNA"/>
</dbReference>
<feature type="non-terminal residue" evidence="1">
    <location>
        <position position="1"/>
    </location>
</feature>
<protein>
    <submittedName>
        <fullName evidence="1">Putative ovule protein</fullName>
    </submittedName>
</protein>
<name>A0A0V0GEV5_SOLCH</name>
<proteinExistence type="predicted"/>